<dbReference type="InterPro" id="IPR004113">
    <property type="entry name" value="FAD-bd_oxidored_4_C"/>
</dbReference>
<comment type="cofactor">
    <cofactor evidence="1">
        <name>FAD</name>
        <dbReference type="ChEBI" id="CHEBI:57692"/>
    </cofactor>
</comment>
<dbReference type="SUPFAM" id="SSF55103">
    <property type="entry name" value="FAD-linked oxidases, C-terminal domain"/>
    <property type="match status" value="1"/>
</dbReference>
<evidence type="ECO:0000256" key="4">
    <source>
        <dbReference type="ARBA" id="ARBA00022827"/>
    </source>
</evidence>
<name>A0A0P1P799_9BACT</name>
<dbReference type="Gene3D" id="3.30.70.2740">
    <property type="match status" value="1"/>
</dbReference>
<evidence type="ECO:0000256" key="2">
    <source>
        <dbReference type="ARBA" id="ARBA00008000"/>
    </source>
</evidence>
<keyword evidence="10" id="KW-1185">Reference proteome</keyword>
<dbReference type="STRING" id="1633631.GCA_001442925_01952"/>
<dbReference type="FunFam" id="1.10.45.10:FF:000001">
    <property type="entry name" value="D-lactate dehydrogenase mitochondrial"/>
    <property type="match status" value="1"/>
</dbReference>
<dbReference type="Pfam" id="PF02913">
    <property type="entry name" value="FAD-oxidase_C"/>
    <property type="match status" value="1"/>
</dbReference>
<dbReference type="GO" id="GO:0009339">
    <property type="term" value="C:glycolate oxidase complex"/>
    <property type="evidence" value="ECO:0007669"/>
    <property type="project" value="InterPro"/>
</dbReference>
<gene>
    <name evidence="8" type="ORF">JGI4_01957</name>
    <name evidence="7" type="ORF">JGI8_00010</name>
</gene>
<dbReference type="FunFam" id="3.30.70.2740:FF:000001">
    <property type="entry name" value="D-lactate dehydrogenase mitochondrial"/>
    <property type="match status" value="1"/>
</dbReference>
<reference evidence="8 9" key="2">
    <citation type="submission" date="2015-11" db="EMBL/GenBank/DDBJ databases">
        <authorList>
            <person name="Zhang Y."/>
            <person name="Guo Z."/>
        </authorList>
    </citation>
    <scope>NUCLEOTIDE SEQUENCE [LARGE SCALE GENOMIC DNA]</scope>
    <source>
        <strain evidence="8">JGI-4</strain>
    </source>
</reference>
<dbReference type="InterPro" id="IPR051914">
    <property type="entry name" value="FAD-linked_OxidoTrans_Type4"/>
</dbReference>
<comment type="similarity">
    <text evidence="2">Belongs to the FAD-binding oxidoreductase/transferase type 4 family.</text>
</comment>
<proteinExistence type="inferred from homology"/>
<organism evidence="8 9">
    <name type="scientific">Candidatus Kryptonium thompsonii</name>
    <dbReference type="NCBI Taxonomy" id="1633631"/>
    <lineage>
        <taxon>Bacteria</taxon>
        <taxon>Pseudomonadati</taxon>
        <taxon>Candidatus Kryptoniota</taxon>
        <taxon>Candidatus Kryptonium</taxon>
    </lineage>
</organism>
<dbReference type="InterPro" id="IPR004490">
    <property type="entry name" value="GlcD"/>
</dbReference>
<dbReference type="InterPro" id="IPR006094">
    <property type="entry name" value="Oxid_FAD_bind_N"/>
</dbReference>
<keyword evidence="5" id="KW-0560">Oxidoreductase</keyword>
<accession>A0A0P1LJB4</accession>
<accession>A0A0P1ML16</accession>
<sequence length="482" mass="52940">MDVKIIRQLEEIVGRENVLTSIENRIAYSYDATPTFASLPDAIVIPQTPEQISRILKLANEENFIVVPRGSGTSLSGGVVPLPNSIVLLMNRWRKILEIDRENLTALVEPGVITAHLHQEVEKYGLFYPPDPGSMTISTIGGNVAENAGGLRGLKYGVTKNYVLGLEVVLPTGEIINVGGKNVKDVAGYNLKDVLIGSEGTLGIFTKILLKLIPKPQSYKTMIAFFNSLSDAGKTVADIIASHIMPATLEFLDNTTIKCVEDYAHLGLPVNAGALLLIEVDGHPAQVEEEAEKIEKICIKNGATDYKIAKSESEALNLKTARRAAFAALARVKPTTILEDATVPRSFIPEMVEKIQQIANKYQIIIGNFGHAGDGNLHPTALTDERDKEEMKRVEQAFEEIFDYAIKLGGTITGEHGVGLAKKRFLEKQFSNAAIDFMKNIKRVLDPNNILNAGKIFDLKPRCEGRLPTAREEIEKYKGLWV</sequence>
<dbReference type="RefSeq" id="WP_047133260.1">
    <property type="nucleotide sequence ID" value="NZ_CZVI01000001.1"/>
</dbReference>
<protein>
    <submittedName>
        <fullName evidence="8">Glycolate oxidase</fullName>
    </submittedName>
</protein>
<accession>A0A0P1LHC6</accession>
<evidence type="ECO:0000313" key="10">
    <source>
        <dbReference type="Proteomes" id="UP000182200"/>
    </source>
</evidence>
<dbReference type="Proteomes" id="UP000182200">
    <property type="component" value="Unassembled WGS sequence"/>
</dbReference>
<evidence type="ECO:0000256" key="1">
    <source>
        <dbReference type="ARBA" id="ARBA00001974"/>
    </source>
</evidence>
<accession>A0A0P1MEE9</accession>
<dbReference type="SUPFAM" id="SSF56176">
    <property type="entry name" value="FAD-binding/transporter-associated domain-like"/>
    <property type="match status" value="1"/>
</dbReference>
<accession>A0A0P1MY78</accession>
<accession>A0A0P1MA97</accession>
<dbReference type="InterPro" id="IPR016164">
    <property type="entry name" value="FAD-linked_Oxase-like_C"/>
</dbReference>
<dbReference type="GO" id="GO:0003973">
    <property type="term" value="F:(S)-2-hydroxy-acid oxidase activity"/>
    <property type="evidence" value="ECO:0007669"/>
    <property type="project" value="InterPro"/>
</dbReference>
<dbReference type="GO" id="GO:0071949">
    <property type="term" value="F:FAD binding"/>
    <property type="evidence" value="ECO:0007669"/>
    <property type="project" value="InterPro"/>
</dbReference>
<dbReference type="EMBL" id="CZVI01000001">
    <property type="protein sequence ID" value="CUS76380.1"/>
    <property type="molecule type" value="Genomic_DNA"/>
</dbReference>
<keyword evidence="3" id="KW-0285">Flavoprotein</keyword>
<dbReference type="OrthoDB" id="9767256at2"/>
<evidence type="ECO:0000313" key="8">
    <source>
        <dbReference type="EMBL" id="CUU08011.1"/>
    </source>
</evidence>
<dbReference type="PROSITE" id="PS51387">
    <property type="entry name" value="FAD_PCMH"/>
    <property type="match status" value="1"/>
</dbReference>
<dbReference type="PANTHER" id="PTHR42934">
    <property type="entry name" value="GLYCOLATE OXIDASE SUBUNIT GLCD"/>
    <property type="match status" value="1"/>
</dbReference>
<evidence type="ECO:0000256" key="5">
    <source>
        <dbReference type="ARBA" id="ARBA00023002"/>
    </source>
</evidence>
<evidence type="ECO:0000259" key="6">
    <source>
        <dbReference type="PROSITE" id="PS51387"/>
    </source>
</evidence>
<dbReference type="InterPro" id="IPR016169">
    <property type="entry name" value="FAD-bd_PCMH_sub2"/>
</dbReference>
<dbReference type="AlphaFoldDB" id="A0A0P1P799"/>
<dbReference type="PANTHER" id="PTHR42934:SF2">
    <property type="entry name" value="GLYCOLATE OXIDASE SUBUNIT GLCD"/>
    <property type="match status" value="1"/>
</dbReference>
<evidence type="ECO:0000313" key="7">
    <source>
        <dbReference type="EMBL" id="CUS76380.1"/>
    </source>
</evidence>
<dbReference type="InterPro" id="IPR036318">
    <property type="entry name" value="FAD-bd_PCMH-like_sf"/>
</dbReference>
<accession>A0A0P1P799</accession>
<accession>A0A0P1LAX7</accession>
<dbReference type="Proteomes" id="UP000182011">
    <property type="component" value="Unassembled WGS sequence"/>
</dbReference>
<keyword evidence="4" id="KW-0274">FAD</keyword>
<dbReference type="Pfam" id="PF01565">
    <property type="entry name" value="FAD_binding_4"/>
    <property type="match status" value="1"/>
</dbReference>
<dbReference type="EMBL" id="FAOP01000008">
    <property type="protein sequence ID" value="CUU08011.1"/>
    <property type="molecule type" value="Genomic_DNA"/>
</dbReference>
<dbReference type="InterPro" id="IPR016171">
    <property type="entry name" value="Vanillyl_alc_oxidase_C-sub2"/>
</dbReference>
<reference evidence="7 10" key="1">
    <citation type="submission" date="2015-11" db="EMBL/GenBank/DDBJ databases">
        <authorList>
            <person name="Varghese N."/>
        </authorList>
    </citation>
    <scope>NUCLEOTIDE SEQUENCE [LARGE SCALE GENOMIC DNA]</scope>
    <source>
        <strain evidence="7 10">JGI-8</strain>
    </source>
</reference>
<accession>A0A0S4NB12</accession>
<feature type="domain" description="FAD-binding PCMH-type" evidence="6">
    <location>
        <begin position="36"/>
        <end position="215"/>
    </location>
</feature>
<evidence type="ECO:0000313" key="9">
    <source>
        <dbReference type="Proteomes" id="UP000182011"/>
    </source>
</evidence>
<dbReference type="InterPro" id="IPR016166">
    <property type="entry name" value="FAD-bd_PCMH"/>
</dbReference>
<dbReference type="NCBIfam" id="TIGR00387">
    <property type="entry name" value="glcD"/>
    <property type="match status" value="1"/>
</dbReference>
<dbReference type="Gene3D" id="1.10.45.10">
    <property type="entry name" value="Vanillyl-alcohol Oxidase, Chain A, domain 4"/>
    <property type="match status" value="1"/>
</dbReference>
<dbReference type="Gene3D" id="3.30.465.10">
    <property type="match status" value="1"/>
</dbReference>
<evidence type="ECO:0000256" key="3">
    <source>
        <dbReference type="ARBA" id="ARBA00022630"/>
    </source>
</evidence>